<accession>N0E4A3</accession>
<name>N0E4A3_9MICO</name>
<dbReference type="AlphaFoldDB" id="N0E4A3"/>
<sequence length="106" mass="10886">MLDAVGFDDLLLGADVVVTGEGAFDWQSLHGKVTVGVAQRAAARALPVVLIAGQVLVGRRETMGAGISGAYAVAETAEQVAAAMADPVGTLADRAARVARTWSPRR</sequence>
<dbReference type="GO" id="GO:0008887">
    <property type="term" value="F:glycerate kinase activity"/>
    <property type="evidence" value="ECO:0007669"/>
    <property type="project" value="InterPro"/>
</dbReference>
<comment type="caution">
    <text evidence="1">The sequence shown here is derived from an EMBL/GenBank/DDBJ whole genome shotgun (WGS) entry which is preliminary data.</text>
</comment>
<dbReference type="InterPro" id="IPR036129">
    <property type="entry name" value="Glycerate_kinase_sf"/>
</dbReference>
<dbReference type="Proteomes" id="UP000013167">
    <property type="component" value="Unassembled WGS sequence"/>
</dbReference>
<gene>
    <name evidence="1" type="ORF">BN10_360001</name>
</gene>
<dbReference type="InterPro" id="IPR018197">
    <property type="entry name" value="Glycerate_kinase_RE-like"/>
</dbReference>
<dbReference type="PANTHER" id="PTHR21599:SF0">
    <property type="entry name" value="GLYCERATE KINASE"/>
    <property type="match status" value="1"/>
</dbReference>
<dbReference type="eggNOG" id="COG1929">
    <property type="taxonomic scope" value="Bacteria"/>
</dbReference>
<dbReference type="Pfam" id="PF02595">
    <property type="entry name" value="Gly_kinase"/>
    <property type="match status" value="1"/>
</dbReference>
<proteinExistence type="predicted"/>
<dbReference type="InterPro" id="IPR004381">
    <property type="entry name" value="Glycerate_kinase"/>
</dbReference>
<keyword evidence="2" id="KW-1185">Reference proteome</keyword>
<protein>
    <recommendedName>
        <fullName evidence="3">Glycerate kinase</fullName>
    </recommendedName>
</protein>
<dbReference type="GO" id="GO:0031388">
    <property type="term" value="P:organic acid phosphorylation"/>
    <property type="evidence" value="ECO:0007669"/>
    <property type="project" value="InterPro"/>
</dbReference>
<evidence type="ECO:0000313" key="2">
    <source>
        <dbReference type="Proteomes" id="UP000013167"/>
    </source>
</evidence>
<dbReference type="STRING" id="1193181.BN10_360001"/>
<dbReference type="HOGENOM" id="CLU_2246443_0_0_11"/>
<reference evidence="1 2" key="1">
    <citation type="journal article" date="2013" name="ISME J.">
        <title>A metabolic model for members of the genus Tetrasphaera involved in enhanced biological phosphorus removal.</title>
        <authorList>
            <person name="Kristiansen R."/>
            <person name="Nguyen H.T.T."/>
            <person name="Saunders A.M."/>
            <person name="Nielsen J.L."/>
            <person name="Wimmer R."/>
            <person name="Le V.Q."/>
            <person name="McIlroy S.J."/>
            <person name="Petrovski S."/>
            <person name="Seviour R.J."/>
            <person name="Calteau A."/>
            <person name="Nielsen K.L."/>
            <person name="Nielsen P.H."/>
        </authorList>
    </citation>
    <scope>NUCLEOTIDE SEQUENCE [LARGE SCALE GENOMIC DNA]</scope>
    <source>
        <strain evidence="1 2">Lp2</strain>
    </source>
</reference>
<dbReference type="Gene3D" id="3.40.50.10350">
    <property type="entry name" value="Glycerate kinase, domain 1"/>
    <property type="match status" value="1"/>
</dbReference>
<dbReference type="SUPFAM" id="SSF110738">
    <property type="entry name" value="Glycerate kinase I"/>
    <property type="match status" value="1"/>
</dbReference>
<evidence type="ECO:0008006" key="3">
    <source>
        <dbReference type="Google" id="ProtNLM"/>
    </source>
</evidence>
<dbReference type="EMBL" id="CAIZ01000104">
    <property type="protein sequence ID" value="CCH69794.1"/>
    <property type="molecule type" value="Genomic_DNA"/>
</dbReference>
<dbReference type="PANTHER" id="PTHR21599">
    <property type="entry name" value="GLYCERATE KINASE"/>
    <property type="match status" value="1"/>
</dbReference>
<evidence type="ECO:0000313" key="1">
    <source>
        <dbReference type="EMBL" id="CCH69794.1"/>
    </source>
</evidence>
<organism evidence="1 2">
    <name type="scientific">Phycicoccus elongatus Lp2</name>
    <dbReference type="NCBI Taxonomy" id="1193181"/>
    <lineage>
        <taxon>Bacteria</taxon>
        <taxon>Bacillati</taxon>
        <taxon>Actinomycetota</taxon>
        <taxon>Actinomycetes</taxon>
        <taxon>Micrococcales</taxon>
        <taxon>Intrasporangiaceae</taxon>
        <taxon>Phycicoccus</taxon>
    </lineage>
</organism>